<dbReference type="Proteomes" id="UP000471751">
    <property type="component" value="Unassembled WGS sequence"/>
</dbReference>
<dbReference type="EMBL" id="JAAHBT010000032">
    <property type="protein sequence ID" value="NES09050.1"/>
    <property type="molecule type" value="Genomic_DNA"/>
</dbReference>
<comment type="caution">
    <text evidence="1">The sequence shown here is derived from an EMBL/GenBank/DDBJ whole genome shotgun (WGS) entry which is preliminary data.</text>
</comment>
<reference evidence="1 2" key="1">
    <citation type="submission" date="2020-02" db="EMBL/GenBank/DDBJ databases">
        <title>Broccoli isolated Pseudomonas sp.</title>
        <authorList>
            <person name="Fujikawa T."/>
            <person name="Sawada H."/>
        </authorList>
    </citation>
    <scope>NUCLEOTIDE SEQUENCE [LARGE SCALE GENOMIC DNA]</scope>
    <source>
        <strain evidence="1 2">JCM 32154</strain>
    </source>
</reference>
<dbReference type="PROSITE" id="PS51257">
    <property type="entry name" value="PROKAR_LIPOPROTEIN"/>
    <property type="match status" value="1"/>
</dbReference>
<gene>
    <name evidence="1" type="ORF">G3O07_03790</name>
</gene>
<proteinExistence type="predicted"/>
<dbReference type="AlphaFoldDB" id="A0A6I5RMP6"/>
<keyword evidence="2" id="KW-1185">Reference proteome</keyword>
<accession>A0A6I5RMP6</accession>
<evidence type="ECO:0000313" key="2">
    <source>
        <dbReference type="Proteomes" id="UP000471751"/>
    </source>
</evidence>
<protein>
    <submittedName>
        <fullName evidence="1">DUF2057 domain-containing protein</fullName>
    </submittedName>
</protein>
<dbReference type="RefSeq" id="WP_163932738.1">
    <property type="nucleotide sequence ID" value="NZ_BMQU01000001.1"/>
</dbReference>
<name>A0A6I5RMP6_9PSED</name>
<organism evidence="1 2">
    <name type="scientific">Pseudomonas laurentiana</name>
    <dbReference type="NCBI Taxonomy" id="2364649"/>
    <lineage>
        <taxon>Bacteria</taxon>
        <taxon>Pseudomonadati</taxon>
        <taxon>Pseudomonadota</taxon>
        <taxon>Gammaproteobacteria</taxon>
        <taxon>Pseudomonadales</taxon>
        <taxon>Pseudomonadaceae</taxon>
        <taxon>Pseudomonas</taxon>
    </lineage>
</organism>
<evidence type="ECO:0000313" key="1">
    <source>
        <dbReference type="EMBL" id="NES09050.1"/>
    </source>
</evidence>
<sequence>MRQPLMLLTVSTLAACSNPLPPIDTKQAWVDLYTITPGRLVMADRLDGTRLNDGRYFQVPPGPHELIVRFDYEVYAGGFTSEPVERTCYLTVRYDNFQAGQRYRLEARAMSMTPNAWLYDAERKVLAEERDVHCIP</sequence>